<dbReference type="Gene3D" id="2.160.20.10">
    <property type="entry name" value="Single-stranded right-handed beta-helix, Pectin lyase-like"/>
    <property type="match status" value="1"/>
</dbReference>
<evidence type="ECO:0000259" key="1">
    <source>
        <dbReference type="Pfam" id="PF13229"/>
    </source>
</evidence>
<keyword evidence="3" id="KW-1185">Reference proteome</keyword>
<dbReference type="AlphaFoldDB" id="A0A2W1N9K7"/>
<dbReference type="InterPro" id="IPR012334">
    <property type="entry name" value="Pectin_lyas_fold"/>
</dbReference>
<dbReference type="SUPFAM" id="SSF51126">
    <property type="entry name" value="Pectin lyase-like"/>
    <property type="match status" value="1"/>
</dbReference>
<dbReference type="Pfam" id="PF13229">
    <property type="entry name" value="Beta_helix"/>
    <property type="match status" value="1"/>
</dbReference>
<sequence length="564" mass="58796">MATTWFVPTDFPTINSALADPAVVDYDTIRVGPGVYNNATEGGPIVITKLVQLLGAQAGVDARLRSAVPGTESIIEIMSGSGSIQVNRENVVVDGFTIRNNPVGVGINTSPLFSGYWIFNNIIQNNAGGIYLNSNTSTPDTTFSQVKFNLLQANNQAGGGAGGNGIYTDMGTQNLYIESNRFEVHTPAASINFAAGSNAPPAAPPPPPQRNIVIANNQMVNDNSIALTFTTNMKITENMMNNTQGTAIFIAGGTTLTEIEGNRITNSTGNGISVNTVFTTTPVPNAAIRAKNNSIAGNAGAGLLVDAGAYNPTPRRLDATNNWWGSPSGPGPIGTGDEVVDPDGVVEFVPFLSSDPVPPPPPEPVIVPSVPRQASTSTTTFAAASKTAAVLAAMSGTGTLAQDIGNVNAVWPEIHDYEAPNNATLFGSPQIVWADLSLDPGELSYFAQAFAAPSIDSHVVAATVFADNAHRLYIEEYDAAGTLIQSITPPGGLNDGSMVPGSSLTTDAAPPYNWQRLRQYTKVFNPVQAGSSIVITVEALNYVTSGPINPAGVSFVADFLRVSG</sequence>
<organism evidence="2 3">
    <name type="scientific">Paenibacillus xerothermodurans</name>
    <dbReference type="NCBI Taxonomy" id="1977292"/>
    <lineage>
        <taxon>Bacteria</taxon>
        <taxon>Bacillati</taxon>
        <taxon>Bacillota</taxon>
        <taxon>Bacilli</taxon>
        <taxon>Bacillales</taxon>
        <taxon>Paenibacillaceae</taxon>
        <taxon>Paenibacillus</taxon>
    </lineage>
</organism>
<dbReference type="RefSeq" id="WP_089201015.1">
    <property type="nucleotide sequence ID" value="NZ_NHRJ02000012.1"/>
</dbReference>
<dbReference type="InterPro" id="IPR011050">
    <property type="entry name" value="Pectin_lyase_fold/virulence"/>
</dbReference>
<dbReference type="InterPro" id="IPR006626">
    <property type="entry name" value="PbH1"/>
</dbReference>
<feature type="domain" description="Right handed beta helix" evidence="1">
    <location>
        <begin position="211"/>
        <end position="309"/>
    </location>
</feature>
<proteinExistence type="predicted"/>
<dbReference type="EMBL" id="NHRJ02000012">
    <property type="protein sequence ID" value="PZE19841.1"/>
    <property type="molecule type" value="Genomic_DNA"/>
</dbReference>
<dbReference type="OrthoDB" id="2579188at2"/>
<protein>
    <recommendedName>
        <fullName evidence="1">Right handed beta helix domain-containing protein</fullName>
    </recommendedName>
</protein>
<name>A0A2W1N9K7_PAEXE</name>
<dbReference type="InterPro" id="IPR039448">
    <property type="entry name" value="Beta_helix"/>
</dbReference>
<reference evidence="2" key="1">
    <citation type="submission" date="2018-06" db="EMBL/GenBank/DDBJ databases">
        <title>Paenibacillus xerothermodurans sp. nov. an extremely dry heat resistant spore forming bacterium isolated from the soil of Cape Canaveral, Florida.</title>
        <authorList>
            <person name="Seuylemezian A."/>
            <person name="Kaur N."/>
            <person name="Patil P."/>
            <person name="Patil P."/>
            <person name="Mayilraj S."/>
            <person name="Vaishampayan P."/>
        </authorList>
    </citation>
    <scope>NUCLEOTIDE SEQUENCE [LARGE SCALE GENOMIC DNA]</scope>
    <source>
        <strain evidence="2">ATCC 27380</strain>
    </source>
</reference>
<comment type="caution">
    <text evidence="2">The sequence shown here is derived from an EMBL/GenBank/DDBJ whole genome shotgun (WGS) entry which is preliminary data.</text>
</comment>
<dbReference type="Proteomes" id="UP000214746">
    <property type="component" value="Unassembled WGS sequence"/>
</dbReference>
<accession>A0A2W1N9K7</accession>
<evidence type="ECO:0000313" key="3">
    <source>
        <dbReference type="Proteomes" id="UP000214746"/>
    </source>
</evidence>
<dbReference type="SMART" id="SM00710">
    <property type="entry name" value="PbH1"/>
    <property type="match status" value="5"/>
</dbReference>
<evidence type="ECO:0000313" key="2">
    <source>
        <dbReference type="EMBL" id="PZE19841.1"/>
    </source>
</evidence>
<gene>
    <name evidence="2" type="ORF">CBW46_016045</name>
</gene>